<feature type="region of interest" description="Disordered" evidence="1">
    <location>
        <begin position="363"/>
        <end position="383"/>
    </location>
</feature>
<keyword evidence="2" id="KW-0812">Transmembrane</keyword>
<dbReference type="PANTHER" id="PTHR45739">
    <property type="entry name" value="MATRIX PROTEIN, PUTATIVE-RELATED"/>
    <property type="match status" value="1"/>
</dbReference>
<dbReference type="Pfam" id="PF16184">
    <property type="entry name" value="Cadherin_3"/>
    <property type="match status" value="2"/>
</dbReference>
<sequence length="506" mass="55933">MRSKQHTVVEEDIVYEREEQSQAYSSEHDVTWTGSSGPLSRHGRELNVMNDILVSVQRPQQKNYASNFTQADINAARVLYVHNSNNTGQISFYFRVHDGKFNPVYNLFNINIVPIRLSIDVRRPVSILQTHSLASISPGIFNIQSNLNTYKHLVFTVVRPPHNGVLYVNEKKTNSFSYPDLEAGRVVYMQTNMASFSDMVELSGTVLKLANLDRLFVNFTVEPLINLTKFEAVSGSRVKLSSSVLNVDELATLSHVNPVFRIVKKPRLGKIKKIIRSSGGGGGGNTGGAGSASENNLRESEISVFTYDQVRHGVIYYVSRKLNVSSTDCFVYLLNASSSIYQPAIGEFCFPVHLHAVPGSPLNSPKSRINNQQNQPGGYGAGGGGVELSAPNISNDYATIVGMIASVILVSIIIVFIVRARSKRLVDRKKLQYSATETPLTAQPMKTTGSLVSDDLVMTSPRPRTQSAAVLPLHHMDNIKYPYGAVEQEEEEGGGVLPLRRNQYWV</sequence>
<name>A0A8D8UZ08_9HEMI</name>
<proteinExistence type="predicted"/>
<keyword evidence="2" id="KW-1133">Transmembrane helix</keyword>
<dbReference type="PANTHER" id="PTHR45739:SF8">
    <property type="entry name" value="FRAS1-RELATED EXTRACELLULAR MATRIX PROTEIN 1"/>
    <property type="match status" value="1"/>
</dbReference>
<evidence type="ECO:0000256" key="2">
    <source>
        <dbReference type="SAM" id="Phobius"/>
    </source>
</evidence>
<feature type="region of interest" description="Disordered" evidence="1">
    <location>
        <begin position="275"/>
        <end position="294"/>
    </location>
</feature>
<dbReference type="InterPro" id="IPR051561">
    <property type="entry name" value="FRAS1_ECM"/>
</dbReference>
<evidence type="ECO:0000256" key="1">
    <source>
        <dbReference type="SAM" id="MobiDB-lite"/>
    </source>
</evidence>
<organism evidence="3">
    <name type="scientific">Cacopsylla melanoneura</name>
    <dbReference type="NCBI Taxonomy" id="428564"/>
    <lineage>
        <taxon>Eukaryota</taxon>
        <taxon>Metazoa</taxon>
        <taxon>Ecdysozoa</taxon>
        <taxon>Arthropoda</taxon>
        <taxon>Hexapoda</taxon>
        <taxon>Insecta</taxon>
        <taxon>Pterygota</taxon>
        <taxon>Neoptera</taxon>
        <taxon>Paraneoptera</taxon>
        <taxon>Hemiptera</taxon>
        <taxon>Sternorrhyncha</taxon>
        <taxon>Psylloidea</taxon>
        <taxon>Psyllidae</taxon>
        <taxon>Psyllinae</taxon>
        <taxon>Cacopsylla</taxon>
    </lineage>
</organism>
<feature type="region of interest" description="Disordered" evidence="1">
    <location>
        <begin position="19"/>
        <end position="38"/>
    </location>
</feature>
<evidence type="ECO:0000313" key="3">
    <source>
        <dbReference type="EMBL" id="CAG6714384.1"/>
    </source>
</evidence>
<dbReference type="EMBL" id="HBUF01351720">
    <property type="protein sequence ID" value="CAG6714384.1"/>
    <property type="molecule type" value="Transcribed_RNA"/>
</dbReference>
<keyword evidence="2" id="KW-0472">Membrane</keyword>
<feature type="compositionally biased region" description="Gly residues" evidence="1">
    <location>
        <begin position="278"/>
        <end position="290"/>
    </location>
</feature>
<dbReference type="AlphaFoldDB" id="A0A8D8UZ08"/>
<accession>A0A8D8UZ08</accession>
<dbReference type="GO" id="GO:0009653">
    <property type="term" value="P:anatomical structure morphogenesis"/>
    <property type="evidence" value="ECO:0007669"/>
    <property type="project" value="TreeGrafter"/>
</dbReference>
<reference evidence="3" key="1">
    <citation type="submission" date="2021-05" db="EMBL/GenBank/DDBJ databases">
        <authorList>
            <person name="Alioto T."/>
            <person name="Alioto T."/>
            <person name="Gomez Garrido J."/>
        </authorList>
    </citation>
    <scope>NUCLEOTIDE SEQUENCE</scope>
</reference>
<feature type="compositionally biased region" description="Basic and acidic residues" evidence="1">
    <location>
        <begin position="19"/>
        <end position="30"/>
    </location>
</feature>
<feature type="transmembrane region" description="Helical" evidence="2">
    <location>
        <begin position="397"/>
        <end position="420"/>
    </location>
</feature>
<protein>
    <submittedName>
        <fullName evidence="3">Chondroitin sulfate proteoglycan 4</fullName>
    </submittedName>
</protein>